<dbReference type="PANTHER" id="PTHR46746">
    <property type="entry name" value="KILLER CELL LECTIN-LIKE RECEPTOR SUBFAMILY F MEMBER 2"/>
    <property type="match status" value="1"/>
</dbReference>
<dbReference type="InterPro" id="IPR051379">
    <property type="entry name" value="C-type_Lectin_Receptor_IMM"/>
</dbReference>
<dbReference type="AlphaFoldDB" id="A0A6P7JZG4"/>
<dbReference type="SMART" id="SM00034">
    <property type="entry name" value="CLECT"/>
    <property type="match status" value="1"/>
</dbReference>
<name>A0A6P7JZG4_9TELE</name>
<organism evidence="6 7">
    <name type="scientific">Parambassis ranga</name>
    <name type="common">Indian glassy fish</name>
    <dbReference type="NCBI Taxonomy" id="210632"/>
    <lineage>
        <taxon>Eukaryota</taxon>
        <taxon>Metazoa</taxon>
        <taxon>Chordata</taxon>
        <taxon>Craniata</taxon>
        <taxon>Vertebrata</taxon>
        <taxon>Euteleostomi</taxon>
        <taxon>Actinopterygii</taxon>
        <taxon>Neopterygii</taxon>
        <taxon>Teleostei</taxon>
        <taxon>Neoteleostei</taxon>
        <taxon>Acanthomorphata</taxon>
        <taxon>Ovalentaria</taxon>
        <taxon>Ambassidae</taxon>
        <taxon>Parambassis</taxon>
    </lineage>
</organism>
<dbReference type="PANTHER" id="PTHR46746:SF9">
    <property type="entry name" value="CD209 ANTIGEN-LIKE PROTEIN C-LIKE"/>
    <property type="match status" value="1"/>
</dbReference>
<evidence type="ECO:0000313" key="6">
    <source>
        <dbReference type="Proteomes" id="UP000515145"/>
    </source>
</evidence>
<dbReference type="InParanoid" id="A0A6P7JZG4"/>
<keyword evidence="3" id="KW-0175">Coiled coil</keyword>
<dbReference type="Pfam" id="PF00059">
    <property type="entry name" value="Lectin_C"/>
    <property type="match status" value="1"/>
</dbReference>
<keyword evidence="6" id="KW-1185">Reference proteome</keyword>
<dbReference type="OrthoDB" id="6345871at2759"/>
<evidence type="ECO:0000313" key="7">
    <source>
        <dbReference type="RefSeq" id="XP_028282354.1"/>
    </source>
</evidence>
<evidence type="ECO:0000259" key="5">
    <source>
        <dbReference type="PROSITE" id="PS50041"/>
    </source>
</evidence>
<dbReference type="PROSITE" id="PS00615">
    <property type="entry name" value="C_TYPE_LECTIN_1"/>
    <property type="match status" value="1"/>
</dbReference>
<feature type="coiled-coil region" evidence="3">
    <location>
        <begin position="92"/>
        <end position="322"/>
    </location>
</feature>
<evidence type="ECO:0000256" key="2">
    <source>
        <dbReference type="ARBA" id="ARBA00023157"/>
    </source>
</evidence>
<dbReference type="InterPro" id="IPR001304">
    <property type="entry name" value="C-type_lectin-like"/>
</dbReference>
<sequence length="472" mass="53527">MAEEQLNYASIVFKNKYSSRSEVKKEEETVYDQVKVQNDRQTAELVPDKEADGRSFQYQHLACLGTLCVILLLGIIALVSYIATWNHDVTRLEELKHNQTVLTTQNENLKRDNKNLTAGNQNLQLKNQQLEALNYNLTDINTNLTTENENLKRDNKNLTQAYTVLDNKVTNLTAGNQNLQLKNQQLEALNDNLTDINTNLTTENENLKRDNRNLTQAYIVLGNKVTNLTAGNQNLQLKNQQLEALNDNLTDINTNLTTENENLKRDNRNLTQAYIVLDNKVTNLTAGNQNLQIQNQQLETDKKNLTAQLQNMEKAEMALNISRAQWTYDQYCRINTGGMCQGCQNGWLPSGSNCYAVNNPPPVNQTSWEAAREDCRGKISDLVVVVNGNEKDYVREKSWHIDGVNPGYWLGLRVKDGKWKWVDGSNLTDLSWIQQLPATEGQCAISVPSNGWKSVSCNEKKGWMCKKKGLTL</sequence>
<dbReference type="GO" id="GO:0030246">
    <property type="term" value="F:carbohydrate binding"/>
    <property type="evidence" value="ECO:0007669"/>
    <property type="project" value="UniProtKB-KW"/>
</dbReference>
<keyword evidence="4" id="KW-0472">Membrane</keyword>
<dbReference type="SUPFAM" id="SSF56436">
    <property type="entry name" value="C-type lectin-like"/>
    <property type="match status" value="1"/>
</dbReference>
<dbReference type="InterPro" id="IPR016187">
    <property type="entry name" value="CTDL_fold"/>
</dbReference>
<feature type="transmembrane region" description="Helical" evidence="4">
    <location>
        <begin position="61"/>
        <end position="83"/>
    </location>
</feature>
<keyword evidence="4" id="KW-1133">Transmembrane helix</keyword>
<reference evidence="7" key="1">
    <citation type="submission" date="2025-08" db="UniProtKB">
        <authorList>
            <consortium name="RefSeq"/>
        </authorList>
    </citation>
    <scope>IDENTIFICATION</scope>
</reference>
<evidence type="ECO:0000256" key="4">
    <source>
        <dbReference type="SAM" id="Phobius"/>
    </source>
</evidence>
<dbReference type="InterPro" id="IPR018378">
    <property type="entry name" value="C-type_lectin_CS"/>
</dbReference>
<dbReference type="PROSITE" id="PS50041">
    <property type="entry name" value="C_TYPE_LECTIN_2"/>
    <property type="match status" value="1"/>
</dbReference>
<evidence type="ECO:0000256" key="1">
    <source>
        <dbReference type="ARBA" id="ARBA00022734"/>
    </source>
</evidence>
<keyword evidence="2" id="KW-1015">Disulfide bond</keyword>
<dbReference type="GeneID" id="114449142"/>
<dbReference type="InterPro" id="IPR016186">
    <property type="entry name" value="C-type_lectin-like/link_sf"/>
</dbReference>
<keyword evidence="4" id="KW-0812">Transmembrane</keyword>
<keyword evidence="1" id="KW-0430">Lectin</keyword>
<feature type="domain" description="C-type lectin" evidence="5">
    <location>
        <begin position="350"/>
        <end position="466"/>
    </location>
</feature>
<gene>
    <name evidence="7" type="primary">LOC114449142</name>
</gene>
<protein>
    <submittedName>
        <fullName evidence="7">CD209 antigen-like isoform X1</fullName>
    </submittedName>
</protein>
<dbReference type="Proteomes" id="UP000515145">
    <property type="component" value="Chromosome 16"/>
</dbReference>
<proteinExistence type="predicted"/>
<dbReference type="Gene3D" id="3.10.100.10">
    <property type="entry name" value="Mannose-Binding Protein A, subunit A"/>
    <property type="match status" value="1"/>
</dbReference>
<evidence type="ECO:0000256" key="3">
    <source>
        <dbReference type="SAM" id="Coils"/>
    </source>
</evidence>
<dbReference type="RefSeq" id="XP_028282354.1">
    <property type="nucleotide sequence ID" value="XM_028426553.1"/>
</dbReference>
<accession>A0A6P7JZG4</accession>